<dbReference type="PANTHER" id="PTHR42842">
    <property type="entry name" value="FAD/NAD(P)-BINDING OXIDOREDUCTASE"/>
    <property type="match status" value="1"/>
</dbReference>
<evidence type="ECO:0000313" key="3">
    <source>
        <dbReference type="Proteomes" id="UP000095649"/>
    </source>
</evidence>
<dbReference type="OrthoDB" id="9772594at2"/>
<organism evidence="2 3">
    <name type="scientific">Faecalibacterium prausnitzii</name>
    <dbReference type="NCBI Taxonomy" id="853"/>
    <lineage>
        <taxon>Bacteria</taxon>
        <taxon>Bacillati</taxon>
        <taxon>Bacillota</taxon>
        <taxon>Clostridia</taxon>
        <taxon>Eubacteriales</taxon>
        <taxon>Oscillospiraceae</taxon>
        <taxon>Faecalibacterium</taxon>
    </lineage>
</organism>
<dbReference type="Gene3D" id="3.30.70.2700">
    <property type="match status" value="1"/>
</dbReference>
<gene>
    <name evidence="2" type="ORF">ERS852582_00403</name>
</gene>
<evidence type="ECO:0000259" key="1">
    <source>
        <dbReference type="Pfam" id="PF21688"/>
    </source>
</evidence>
<name>A0A173RBC3_9FIRM</name>
<dbReference type="SUPFAM" id="SSF51905">
    <property type="entry name" value="FAD/NAD(P)-binding domain"/>
    <property type="match status" value="1"/>
</dbReference>
<dbReference type="InterPro" id="IPR049516">
    <property type="entry name" value="FAD-depend_C"/>
</dbReference>
<feature type="domain" description="FAD-dependent protein C-terminal" evidence="1">
    <location>
        <begin position="279"/>
        <end position="475"/>
    </location>
</feature>
<dbReference type="InterPro" id="IPR028348">
    <property type="entry name" value="FAD-binding_protein"/>
</dbReference>
<dbReference type="Gene3D" id="3.50.50.60">
    <property type="entry name" value="FAD/NAD(P)-binding domain"/>
    <property type="match status" value="2"/>
</dbReference>
<dbReference type="PANTHER" id="PTHR42842:SF3">
    <property type="entry name" value="FAD_NAD(P)-BINDING OXIDOREDUCTASE FAMILY PROTEIN"/>
    <property type="match status" value="1"/>
</dbReference>
<proteinExistence type="predicted"/>
<dbReference type="RefSeq" id="WP_055184837.1">
    <property type="nucleotide sequence ID" value="NZ_CYXN01000001.1"/>
</dbReference>
<sequence>MILVRNIRLPLSAAEPQAFEKALHILRVPRSKVEHTGVAKLSVDARHGQPKLVYTVAVTLKQPGEEAAFAARCPDAALHSRADFTLHVGTQPLLHRPVVCGLGPAGLFAALLLARQGYRPIVLERGPALDARVQAVEHFSATGQLDPNANIQFGEGGAGTFSDGKLTTRIGDELCDFVTEVFLQHGAPAEIAWKQKPHVGTDLLRGVITSIRKEIESLGGEVHFNTALTGLERKNGQLVGITTTNGSFACETLVFAVGHSARDTFSMLMDSGLVLECKPFSVGFRAEHLQSEIEKSLYHEAAGHPALPRGEYQLSQHVGERCVYTFCMCPGGQVVASASEEERVVTNGMSYHARSGKNANAAVVVSVGGADFANDPRRAIAFQRELEAKAYAAGRAAGAYAAPAENVQSFLEGRGQLHIGSVQPTYNRGVTAADLGALLPGELADTLRAGLRAYERKIAGYTAPDAILTGLETRTSSPVRLKREEDFVCTQLAGLYPCGEGAGYAGGIMSAAVDGLRVARAIISRYAPAEG</sequence>
<evidence type="ECO:0000313" key="2">
    <source>
        <dbReference type="EMBL" id="CUM75203.1"/>
    </source>
</evidence>
<dbReference type="Proteomes" id="UP000095649">
    <property type="component" value="Unassembled WGS sequence"/>
</dbReference>
<protein>
    <submittedName>
        <fullName evidence="2">Uncharacterized conserved protein</fullName>
    </submittedName>
</protein>
<dbReference type="AlphaFoldDB" id="A0A173RBC3"/>
<accession>A0A173RBC3</accession>
<reference evidence="2 3" key="1">
    <citation type="submission" date="2015-09" db="EMBL/GenBank/DDBJ databases">
        <authorList>
            <consortium name="Pathogen Informatics"/>
        </authorList>
    </citation>
    <scope>NUCLEOTIDE SEQUENCE [LARGE SCALE GENOMIC DNA]</scope>
    <source>
        <strain evidence="2 3">2789STDY5834970</strain>
    </source>
</reference>
<dbReference type="EMBL" id="CYXN01000001">
    <property type="protein sequence ID" value="CUM75203.1"/>
    <property type="molecule type" value="Genomic_DNA"/>
</dbReference>
<dbReference type="PIRSF" id="PIRSF038984">
    <property type="entry name" value="FAD_binding_protein"/>
    <property type="match status" value="1"/>
</dbReference>
<dbReference type="Pfam" id="PF21688">
    <property type="entry name" value="FAD-depend_C"/>
    <property type="match status" value="1"/>
</dbReference>
<dbReference type="InterPro" id="IPR036188">
    <property type="entry name" value="FAD/NAD-bd_sf"/>
</dbReference>